<dbReference type="PANTHER" id="PTHR43547">
    <property type="entry name" value="TWO-COMPONENT HISTIDINE KINASE"/>
    <property type="match status" value="1"/>
</dbReference>
<keyword evidence="4" id="KW-0808">Transferase</keyword>
<dbReference type="Pfam" id="PF00072">
    <property type="entry name" value="Response_reg"/>
    <property type="match status" value="1"/>
</dbReference>
<dbReference type="InterPro" id="IPR001789">
    <property type="entry name" value="Sig_transdc_resp-reg_receiver"/>
</dbReference>
<comment type="catalytic activity">
    <reaction evidence="1">
        <text>ATP + protein L-histidine = ADP + protein N-phospho-L-histidine.</text>
        <dbReference type="EC" id="2.7.13.3"/>
    </reaction>
</comment>
<dbReference type="STRING" id="1499967.U27_06469"/>
<dbReference type="Pfam" id="PF02518">
    <property type="entry name" value="HATPase_c"/>
    <property type="match status" value="1"/>
</dbReference>
<evidence type="ECO:0000259" key="10">
    <source>
        <dbReference type="PROSITE" id="PS50109"/>
    </source>
</evidence>
<dbReference type="Gene3D" id="3.30.565.10">
    <property type="entry name" value="Histidine kinase-like ATPase, C-terminal domain"/>
    <property type="match status" value="1"/>
</dbReference>
<feature type="domain" description="Histidine kinase" evidence="10">
    <location>
        <begin position="159"/>
        <end position="375"/>
    </location>
</feature>
<sequence length="376" mass="42515">MDEDNERILVIDDNPKNLDMLAELLDEQNFIVLFALDGLSGIQRAECGKPDLILLDIMMPDIDGFETCRRLKMSAATRDIPVIFMTALSDTADKIKGFTLGAVDYITKPIQPAEVVARIRTHLQLQRLQQDLYIKNSELQAALQREKEFNALKSRFISIASHEFRTPLTTIQMTADALKRYGERMAEEKKSECFDRIKSAVKRMTDLLNDVLMLSRAEAEIHEFHPVLTDMKMLAEQVLYEFRSMSAESHHINVSISGQDFEIVADPKLLRYILSNLLSNAIKYSPPHSQIHVDLTRTNKEMIFRIQDQGIGISEQDQSHLFHAFHRGGNVGEISGTGLGLAIVKQFVDLHQGAITVESTLNQGTTFTIVFPIRSV</sequence>
<evidence type="ECO:0000256" key="9">
    <source>
        <dbReference type="PROSITE-ProRule" id="PRU00169"/>
    </source>
</evidence>
<evidence type="ECO:0000256" key="7">
    <source>
        <dbReference type="ARBA" id="ARBA00022840"/>
    </source>
</evidence>
<evidence type="ECO:0000313" key="13">
    <source>
        <dbReference type="Proteomes" id="UP000030661"/>
    </source>
</evidence>
<dbReference type="Proteomes" id="UP000030661">
    <property type="component" value="Unassembled WGS sequence"/>
</dbReference>
<dbReference type="FunFam" id="3.30.565.10:FF:000037">
    <property type="entry name" value="Hybrid sensor histidine kinase/response regulator"/>
    <property type="match status" value="1"/>
</dbReference>
<keyword evidence="6 12" id="KW-0418">Kinase</keyword>
<keyword evidence="5" id="KW-0547">Nucleotide-binding</keyword>
<dbReference type="PROSITE" id="PS50110">
    <property type="entry name" value="RESPONSE_REGULATORY"/>
    <property type="match status" value="1"/>
</dbReference>
<keyword evidence="8" id="KW-0902">Two-component regulatory system</keyword>
<dbReference type="GO" id="GO:0005524">
    <property type="term" value="F:ATP binding"/>
    <property type="evidence" value="ECO:0007669"/>
    <property type="project" value="UniProtKB-KW"/>
</dbReference>
<evidence type="ECO:0000256" key="1">
    <source>
        <dbReference type="ARBA" id="ARBA00000085"/>
    </source>
</evidence>
<evidence type="ECO:0000259" key="11">
    <source>
        <dbReference type="PROSITE" id="PS50110"/>
    </source>
</evidence>
<dbReference type="InterPro" id="IPR003661">
    <property type="entry name" value="HisK_dim/P_dom"/>
</dbReference>
<dbReference type="SUPFAM" id="SSF55874">
    <property type="entry name" value="ATPase domain of HSP90 chaperone/DNA topoisomerase II/histidine kinase"/>
    <property type="match status" value="1"/>
</dbReference>
<keyword evidence="3 9" id="KW-0597">Phosphoprotein</keyword>
<dbReference type="EMBL" id="DF820470">
    <property type="protein sequence ID" value="GAK59484.1"/>
    <property type="molecule type" value="Genomic_DNA"/>
</dbReference>
<dbReference type="HOGENOM" id="CLU_000445_114_72_0"/>
<dbReference type="eggNOG" id="COG2205">
    <property type="taxonomic scope" value="Bacteria"/>
</dbReference>
<dbReference type="SMART" id="SM00388">
    <property type="entry name" value="HisKA"/>
    <property type="match status" value="1"/>
</dbReference>
<evidence type="ECO:0000313" key="12">
    <source>
        <dbReference type="EMBL" id="GAK59484.1"/>
    </source>
</evidence>
<gene>
    <name evidence="12" type="ORF">U27_06469</name>
</gene>
<dbReference type="GO" id="GO:0000155">
    <property type="term" value="F:phosphorelay sensor kinase activity"/>
    <property type="evidence" value="ECO:0007669"/>
    <property type="project" value="InterPro"/>
</dbReference>
<dbReference type="InterPro" id="IPR005467">
    <property type="entry name" value="His_kinase_dom"/>
</dbReference>
<dbReference type="InterPro" id="IPR036890">
    <property type="entry name" value="HATPase_C_sf"/>
</dbReference>
<dbReference type="CDD" id="cd00082">
    <property type="entry name" value="HisKA"/>
    <property type="match status" value="1"/>
</dbReference>
<dbReference type="InterPro" id="IPR004358">
    <property type="entry name" value="Sig_transdc_His_kin-like_C"/>
</dbReference>
<keyword evidence="13" id="KW-1185">Reference proteome</keyword>
<dbReference type="SMART" id="SM00387">
    <property type="entry name" value="HATPase_c"/>
    <property type="match status" value="1"/>
</dbReference>
<dbReference type="AlphaFoldDB" id="A0A081C4H9"/>
<dbReference type="InterPro" id="IPR003594">
    <property type="entry name" value="HATPase_dom"/>
</dbReference>
<accession>A0A081C4H9</accession>
<feature type="domain" description="Response regulatory" evidence="11">
    <location>
        <begin position="7"/>
        <end position="123"/>
    </location>
</feature>
<name>A0A081C4H9_VECG1</name>
<dbReference type="CDD" id="cd19920">
    <property type="entry name" value="REC_PA4781-like"/>
    <property type="match status" value="1"/>
</dbReference>
<dbReference type="InterPro" id="IPR011006">
    <property type="entry name" value="CheY-like_superfamily"/>
</dbReference>
<feature type="modified residue" description="4-aspartylphosphate" evidence="9">
    <location>
        <position position="56"/>
    </location>
</feature>
<evidence type="ECO:0000256" key="5">
    <source>
        <dbReference type="ARBA" id="ARBA00022741"/>
    </source>
</evidence>
<dbReference type="PRINTS" id="PR00344">
    <property type="entry name" value="BCTRLSENSOR"/>
</dbReference>
<evidence type="ECO:0000256" key="4">
    <source>
        <dbReference type="ARBA" id="ARBA00022679"/>
    </source>
</evidence>
<reference evidence="12" key="1">
    <citation type="journal article" date="2015" name="PeerJ">
        <title>First genomic representation of candidate bacterial phylum KSB3 points to enhanced environmental sensing as a trigger of wastewater bulking.</title>
        <authorList>
            <person name="Sekiguchi Y."/>
            <person name="Ohashi A."/>
            <person name="Parks D.H."/>
            <person name="Yamauchi T."/>
            <person name="Tyson G.W."/>
            <person name="Hugenholtz P."/>
        </authorList>
    </citation>
    <scope>NUCLEOTIDE SEQUENCE [LARGE SCALE GENOMIC DNA]</scope>
</reference>
<protein>
    <recommendedName>
        <fullName evidence="2">histidine kinase</fullName>
        <ecNumber evidence="2">2.7.13.3</ecNumber>
    </recommendedName>
</protein>
<dbReference type="SMART" id="SM00448">
    <property type="entry name" value="REC"/>
    <property type="match status" value="1"/>
</dbReference>
<organism evidence="12">
    <name type="scientific">Vecturithrix granuli</name>
    <dbReference type="NCBI Taxonomy" id="1499967"/>
    <lineage>
        <taxon>Bacteria</taxon>
        <taxon>Candidatus Moduliflexota</taxon>
        <taxon>Candidatus Vecturitrichia</taxon>
        <taxon>Candidatus Vecturitrichales</taxon>
        <taxon>Candidatus Vecturitrichaceae</taxon>
        <taxon>Candidatus Vecturithrix</taxon>
    </lineage>
</organism>
<dbReference type="SUPFAM" id="SSF52172">
    <property type="entry name" value="CheY-like"/>
    <property type="match status" value="1"/>
</dbReference>
<dbReference type="PANTHER" id="PTHR43547:SF2">
    <property type="entry name" value="HYBRID SIGNAL TRANSDUCTION HISTIDINE KINASE C"/>
    <property type="match status" value="1"/>
</dbReference>
<dbReference type="Gene3D" id="1.10.287.130">
    <property type="match status" value="1"/>
</dbReference>
<proteinExistence type="predicted"/>
<evidence type="ECO:0000256" key="3">
    <source>
        <dbReference type="ARBA" id="ARBA00022553"/>
    </source>
</evidence>
<dbReference type="Pfam" id="PF00512">
    <property type="entry name" value="HisKA"/>
    <property type="match status" value="1"/>
</dbReference>
<evidence type="ECO:0000256" key="6">
    <source>
        <dbReference type="ARBA" id="ARBA00022777"/>
    </source>
</evidence>
<dbReference type="Gene3D" id="3.40.50.2300">
    <property type="match status" value="1"/>
</dbReference>
<dbReference type="SUPFAM" id="SSF47384">
    <property type="entry name" value="Homodimeric domain of signal transducing histidine kinase"/>
    <property type="match status" value="1"/>
</dbReference>
<evidence type="ECO:0000256" key="2">
    <source>
        <dbReference type="ARBA" id="ARBA00012438"/>
    </source>
</evidence>
<evidence type="ECO:0000256" key="8">
    <source>
        <dbReference type="ARBA" id="ARBA00023012"/>
    </source>
</evidence>
<dbReference type="PROSITE" id="PS50109">
    <property type="entry name" value="HIS_KIN"/>
    <property type="match status" value="1"/>
</dbReference>
<dbReference type="EC" id="2.7.13.3" evidence="2"/>
<keyword evidence="7" id="KW-0067">ATP-binding</keyword>
<dbReference type="InterPro" id="IPR036097">
    <property type="entry name" value="HisK_dim/P_sf"/>
</dbReference>